<protein>
    <submittedName>
        <fullName evidence="1">Uncharacterized protein</fullName>
    </submittedName>
</protein>
<keyword evidence="2" id="KW-1185">Reference proteome</keyword>
<accession>A0A1K1QT60</accession>
<sequence length="77" mass="8579">MNNNGTPFEVLVFATGITTTKEANTLLELLLLHKGVKQANFDLEDIDNILRVVSCGITEEEVEQLLSVHHMQCRALV</sequence>
<dbReference type="Proteomes" id="UP000182248">
    <property type="component" value="Unassembled WGS sequence"/>
</dbReference>
<proteinExistence type="predicted"/>
<dbReference type="AlphaFoldDB" id="A0A1K1QT60"/>
<gene>
    <name evidence="1" type="ORF">SAMN02927921_02828</name>
</gene>
<evidence type="ECO:0000313" key="1">
    <source>
        <dbReference type="EMBL" id="SFW62876.1"/>
    </source>
</evidence>
<dbReference type="EMBL" id="FPJE01000015">
    <property type="protein sequence ID" value="SFW62876.1"/>
    <property type="molecule type" value="Genomic_DNA"/>
</dbReference>
<evidence type="ECO:0000313" key="2">
    <source>
        <dbReference type="Proteomes" id="UP000182248"/>
    </source>
</evidence>
<dbReference type="RefSeq" id="WP_072318033.1">
    <property type="nucleotide sequence ID" value="NZ_FPJE01000015.1"/>
</dbReference>
<name>A0A1K1QT60_9FLAO</name>
<dbReference type="OrthoDB" id="1036397at2"/>
<organism evidence="1 2">
    <name type="scientific">Sinomicrobium oceani</name>
    <dbReference type="NCBI Taxonomy" id="1150368"/>
    <lineage>
        <taxon>Bacteria</taxon>
        <taxon>Pseudomonadati</taxon>
        <taxon>Bacteroidota</taxon>
        <taxon>Flavobacteriia</taxon>
        <taxon>Flavobacteriales</taxon>
        <taxon>Flavobacteriaceae</taxon>
        <taxon>Sinomicrobium</taxon>
    </lineage>
</organism>
<dbReference type="STRING" id="1150368.SAMN02927921_02828"/>
<reference evidence="1 2" key="1">
    <citation type="submission" date="2016-11" db="EMBL/GenBank/DDBJ databases">
        <authorList>
            <person name="Jaros S."/>
            <person name="Januszkiewicz K."/>
            <person name="Wedrychowicz H."/>
        </authorList>
    </citation>
    <scope>NUCLEOTIDE SEQUENCE [LARGE SCALE GENOMIC DNA]</scope>
    <source>
        <strain evidence="1 2">CGMCC 1.12145</strain>
    </source>
</reference>